<dbReference type="SUPFAM" id="SSF51206">
    <property type="entry name" value="cAMP-binding domain-like"/>
    <property type="match status" value="1"/>
</dbReference>
<dbReference type="InterPro" id="IPR018490">
    <property type="entry name" value="cNMP-bd_dom_sf"/>
</dbReference>
<dbReference type="CDD" id="cd00038">
    <property type="entry name" value="CAP_ED"/>
    <property type="match status" value="1"/>
</dbReference>
<dbReference type="Pfam" id="PF10335">
    <property type="entry name" value="DUF294_C"/>
    <property type="match status" value="1"/>
</dbReference>
<gene>
    <name evidence="5" type="ORF">C1T31_10375</name>
</gene>
<dbReference type="Proteomes" id="UP000236641">
    <property type="component" value="Unassembled WGS sequence"/>
</dbReference>
<keyword evidence="5" id="KW-0808">Transferase</keyword>
<dbReference type="EMBL" id="POWF01000007">
    <property type="protein sequence ID" value="PNQ72553.1"/>
    <property type="molecule type" value="Genomic_DNA"/>
</dbReference>
<evidence type="ECO:0000313" key="5">
    <source>
        <dbReference type="EMBL" id="PNQ72553.1"/>
    </source>
</evidence>
<dbReference type="InterPro" id="IPR014710">
    <property type="entry name" value="RmlC-like_jellyroll"/>
</dbReference>
<evidence type="ECO:0000256" key="1">
    <source>
        <dbReference type="ARBA" id="ARBA00022737"/>
    </source>
</evidence>
<dbReference type="PROSITE" id="PS50042">
    <property type="entry name" value="CNMP_BINDING_3"/>
    <property type="match status" value="1"/>
</dbReference>
<dbReference type="Pfam" id="PF00571">
    <property type="entry name" value="CBS"/>
    <property type="match status" value="2"/>
</dbReference>
<feature type="domain" description="CBS" evidence="4">
    <location>
        <begin position="229"/>
        <end position="288"/>
    </location>
</feature>
<dbReference type="PROSITE" id="PS51371">
    <property type="entry name" value="CBS"/>
    <property type="match status" value="2"/>
</dbReference>
<dbReference type="InterPro" id="IPR000644">
    <property type="entry name" value="CBS_dom"/>
</dbReference>
<dbReference type="CDD" id="cd04587">
    <property type="entry name" value="CBS_pair_CAP-ED_NT_Pol-beta-like_DUF294_assoc"/>
    <property type="match status" value="1"/>
</dbReference>
<dbReference type="OrthoDB" id="9810963at2"/>
<sequence length="631" mass="71931">MMNTIALRISDFLKQYPPFNMLQQDQLLAISGAVEVIYVEPENFVFKTTEPVKSVFYVVREGAIGLYREDTQNLVDECDEGDIFGLRALIRQGNYKLTAKALEESIVYSISSDLLEEYITSNMEANMFLMKSFASNTSFRQDDTWQNPISATFISDFNDAESITYSKNPITCHSNTPIQEAAQTMTTNRVGSIIITDNQKPIGIITDKDLRVKIATGNIRIEAPVTEIMSTPVITYPETISVAEAQIAMLEHKITHLCITKDGTPNSALTGILSEHDILVIRENNASILVKEIKRCQSSVELQQIRMRSEALLKRYLEQDLPINHISKIISAINDNITKQVISLALKDMPTKPPVDFAWMSMGSQGRHEQLLLTDQDNFLVFEDVEDANYETTQHYFLEFAKKITEGLNTVGFEYCPANMMGSNPKWCLSLSEWRSQFKRWITHPDQDHLMLCTIFFDFAFVYGDKSLADKLSENIFDAIDSHDIFLNYLGLNALNNPPPLSFFRNFLVESSGEHKDQFDIKARAMMPLVDAARLLILSKHIASINNTTTRYQKLMDLEPQNKDIYEACLLSYEDLLHFRTKQGLKHSDSGRFIDLQQLSKADRLELKSSFKAIKSVQELIQTRYKLSQLM</sequence>
<keyword evidence="1" id="KW-0677">Repeat</keyword>
<dbReference type="InterPro" id="IPR000595">
    <property type="entry name" value="cNMP-bd_dom"/>
</dbReference>
<dbReference type="PANTHER" id="PTHR48108:SF34">
    <property type="entry name" value="CBS DOMAIN-CONTAINING PROTEIN YHCV"/>
    <property type="match status" value="1"/>
</dbReference>
<keyword evidence="6" id="KW-1185">Reference proteome</keyword>
<accession>A0A2K1DX27</accession>
<keyword evidence="2" id="KW-0129">CBS domain</keyword>
<dbReference type="InterPro" id="IPR018821">
    <property type="entry name" value="DUF294_put_nucleoTrafse_sb-bd"/>
</dbReference>
<dbReference type="InterPro" id="IPR046342">
    <property type="entry name" value="CBS_dom_sf"/>
</dbReference>
<feature type="domain" description="CBS" evidence="4">
    <location>
        <begin position="165"/>
        <end position="221"/>
    </location>
</feature>
<dbReference type="Pfam" id="PF00027">
    <property type="entry name" value="cNMP_binding"/>
    <property type="match status" value="1"/>
</dbReference>
<proteinExistence type="predicted"/>
<dbReference type="SUPFAM" id="SSF54631">
    <property type="entry name" value="CBS-domain pair"/>
    <property type="match status" value="1"/>
</dbReference>
<dbReference type="Gene3D" id="2.60.120.10">
    <property type="entry name" value="Jelly Rolls"/>
    <property type="match status" value="1"/>
</dbReference>
<evidence type="ECO:0000256" key="2">
    <source>
        <dbReference type="PROSITE-ProRule" id="PRU00703"/>
    </source>
</evidence>
<feature type="domain" description="Cyclic nucleotide-binding" evidence="3">
    <location>
        <begin position="18"/>
        <end position="136"/>
    </location>
</feature>
<dbReference type="PANTHER" id="PTHR48108">
    <property type="entry name" value="CBS DOMAIN-CONTAINING PROTEIN CBSX2, CHLOROPLASTIC"/>
    <property type="match status" value="1"/>
</dbReference>
<protein>
    <submittedName>
        <fullName evidence="5">Nucleotidyltransferase</fullName>
    </submittedName>
</protein>
<dbReference type="Gene3D" id="3.10.580.10">
    <property type="entry name" value="CBS-domain"/>
    <property type="match status" value="1"/>
</dbReference>
<dbReference type="GO" id="GO:0008773">
    <property type="term" value="F:[protein-PII] uridylyltransferase activity"/>
    <property type="evidence" value="ECO:0007669"/>
    <property type="project" value="InterPro"/>
</dbReference>
<dbReference type="SMART" id="SM00116">
    <property type="entry name" value="CBS"/>
    <property type="match status" value="2"/>
</dbReference>
<organism evidence="5 6">
    <name type="scientific">Hanstruepera neustonica</name>
    <dbReference type="NCBI Taxonomy" id="1445657"/>
    <lineage>
        <taxon>Bacteria</taxon>
        <taxon>Pseudomonadati</taxon>
        <taxon>Bacteroidota</taxon>
        <taxon>Flavobacteriia</taxon>
        <taxon>Flavobacteriales</taxon>
        <taxon>Flavobacteriaceae</taxon>
        <taxon>Hanstruepera</taxon>
    </lineage>
</organism>
<evidence type="ECO:0000313" key="6">
    <source>
        <dbReference type="Proteomes" id="UP000236641"/>
    </source>
</evidence>
<dbReference type="InterPro" id="IPR051462">
    <property type="entry name" value="CBS_domain-containing"/>
</dbReference>
<comment type="caution">
    <text evidence="5">The sequence shown here is derived from an EMBL/GenBank/DDBJ whole genome shotgun (WGS) entry which is preliminary data.</text>
</comment>
<name>A0A2K1DX27_9FLAO</name>
<dbReference type="InterPro" id="IPR005105">
    <property type="entry name" value="GlnD_Uridyltrans_N"/>
</dbReference>
<dbReference type="CDD" id="cd05401">
    <property type="entry name" value="NT_GlnE_GlnD_like"/>
    <property type="match status" value="1"/>
</dbReference>
<evidence type="ECO:0000259" key="4">
    <source>
        <dbReference type="PROSITE" id="PS51371"/>
    </source>
</evidence>
<evidence type="ECO:0000259" key="3">
    <source>
        <dbReference type="PROSITE" id="PS50042"/>
    </source>
</evidence>
<dbReference type="AlphaFoldDB" id="A0A2K1DX27"/>
<reference evidence="5 6" key="1">
    <citation type="submission" date="2018-01" db="EMBL/GenBank/DDBJ databases">
        <title>The draft genome of Hanstruepera neustonica JCM19743.</title>
        <authorList>
            <person name="He R.-H."/>
            <person name="Du Z.-J."/>
        </authorList>
    </citation>
    <scope>NUCLEOTIDE SEQUENCE [LARGE SCALE GENOMIC DNA]</scope>
    <source>
        <strain evidence="5 6">JCM19743</strain>
    </source>
</reference>
<dbReference type="Pfam" id="PF03445">
    <property type="entry name" value="DUF294"/>
    <property type="match status" value="1"/>
</dbReference>